<keyword evidence="5" id="KW-1003">Cell membrane</keyword>
<dbReference type="GO" id="GO:0015297">
    <property type="term" value="F:antiporter activity"/>
    <property type="evidence" value="ECO:0007669"/>
    <property type="project" value="InterPro"/>
</dbReference>
<feature type="transmembrane region" description="Helical" evidence="10">
    <location>
        <begin position="328"/>
        <end position="355"/>
    </location>
</feature>
<evidence type="ECO:0000256" key="4">
    <source>
        <dbReference type="ARBA" id="ARBA00022448"/>
    </source>
</evidence>
<keyword evidence="9" id="KW-0046">Antibiotic resistance</keyword>
<feature type="transmembrane region" description="Helical" evidence="10">
    <location>
        <begin position="367"/>
        <end position="385"/>
    </location>
</feature>
<evidence type="ECO:0000256" key="6">
    <source>
        <dbReference type="ARBA" id="ARBA00022692"/>
    </source>
</evidence>
<dbReference type="InterPro" id="IPR048279">
    <property type="entry name" value="MdtK-like"/>
</dbReference>
<comment type="caution">
    <text evidence="11">The sequence shown here is derived from an EMBL/GenBank/DDBJ whole genome shotgun (WGS) entry which is preliminary data.</text>
</comment>
<keyword evidence="4" id="KW-0813">Transport</keyword>
<feature type="transmembrane region" description="Helical" evidence="10">
    <location>
        <begin position="178"/>
        <end position="198"/>
    </location>
</feature>
<evidence type="ECO:0000256" key="3">
    <source>
        <dbReference type="ARBA" id="ARBA00022106"/>
    </source>
</evidence>
<evidence type="ECO:0000256" key="10">
    <source>
        <dbReference type="SAM" id="Phobius"/>
    </source>
</evidence>
<evidence type="ECO:0000313" key="12">
    <source>
        <dbReference type="Proteomes" id="UP000823915"/>
    </source>
</evidence>
<dbReference type="AlphaFoldDB" id="A0A9D2C0W3"/>
<keyword evidence="7 10" id="KW-1133">Transmembrane helix</keyword>
<evidence type="ECO:0000256" key="7">
    <source>
        <dbReference type="ARBA" id="ARBA00022989"/>
    </source>
</evidence>
<evidence type="ECO:0000256" key="5">
    <source>
        <dbReference type="ARBA" id="ARBA00022475"/>
    </source>
</evidence>
<reference evidence="11" key="1">
    <citation type="journal article" date="2021" name="PeerJ">
        <title>Extensive microbial diversity within the chicken gut microbiome revealed by metagenomics and culture.</title>
        <authorList>
            <person name="Gilroy R."/>
            <person name="Ravi A."/>
            <person name="Getino M."/>
            <person name="Pursley I."/>
            <person name="Horton D.L."/>
            <person name="Alikhan N.F."/>
            <person name="Baker D."/>
            <person name="Gharbi K."/>
            <person name="Hall N."/>
            <person name="Watson M."/>
            <person name="Adriaenssens E.M."/>
            <person name="Foster-Nyarko E."/>
            <person name="Jarju S."/>
            <person name="Secka A."/>
            <person name="Antonio M."/>
            <person name="Oren A."/>
            <person name="Chaudhuri R.R."/>
            <person name="La Ragione R."/>
            <person name="Hildebrand F."/>
            <person name="Pallen M.J."/>
        </authorList>
    </citation>
    <scope>NUCLEOTIDE SEQUENCE</scope>
    <source>
        <strain evidence="11">1282</strain>
    </source>
</reference>
<comment type="subcellular location">
    <subcellularLocation>
        <location evidence="1">Cell membrane</location>
        <topology evidence="1">Multi-pass membrane protein</topology>
    </subcellularLocation>
</comment>
<proteinExistence type="inferred from homology"/>
<dbReference type="InterPro" id="IPR045070">
    <property type="entry name" value="MATE_MepA-like"/>
</dbReference>
<dbReference type="GO" id="GO:0042910">
    <property type="term" value="F:xenobiotic transmembrane transporter activity"/>
    <property type="evidence" value="ECO:0007669"/>
    <property type="project" value="InterPro"/>
</dbReference>
<feature type="transmembrane region" description="Helical" evidence="10">
    <location>
        <begin position="433"/>
        <end position="451"/>
    </location>
</feature>
<keyword evidence="6 10" id="KW-0812">Transmembrane</keyword>
<evidence type="ECO:0000256" key="2">
    <source>
        <dbReference type="ARBA" id="ARBA00008417"/>
    </source>
</evidence>
<dbReference type="EMBL" id="DXDU01000098">
    <property type="protein sequence ID" value="HIY26694.1"/>
    <property type="molecule type" value="Genomic_DNA"/>
</dbReference>
<evidence type="ECO:0000256" key="8">
    <source>
        <dbReference type="ARBA" id="ARBA00023136"/>
    </source>
</evidence>
<dbReference type="PIRSF" id="PIRSF006603">
    <property type="entry name" value="DinF"/>
    <property type="match status" value="1"/>
</dbReference>
<feature type="transmembrane region" description="Helical" evidence="10">
    <location>
        <begin position="280"/>
        <end position="299"/>
    </location>
</feature>
<sequence>MEQTKQQEASQENQLGTAPIGKLLFTLAVPAITAQVVNMLYNIVDRIYIGHIPEIGTAALTGVGITFPIITLISAFSSLIAMGGAPRASIAMGAHHPERAEQIMGNCLTALLGLSVVLTALFLLFLEPILWAFGASSNTIGYAMEYMGVYVWGTVFVQISLGMNMFITSQGFAKTSMFTVVIGAALNIALDPVFIFVFDLGVRGAAIATVLSQAVSAVWVMLFLTGRRTTLKIRARCMVLRWKVLLPVLALGVSPFIMQSTESLLSVVLNTSLLKYGGDVAVGAYTVIASIMQVINLPLQGLTQGAQPITSFNYGAGNMDRVRKSVRLLLTCCLTYSCLFWLCIMLIPQVFIGIFSSDPELMDTAVWAARIFLFGCFAFGAQTGFQQSFLALGQAKVSLLLALLRKIVLLIPLIYLLPLFFPDKLFGVFVAEPIADILAASTTTLSFLVFAKKKLKDKPSPTL</sequence>
<dbReference type="InterPro" id="IPR051327">
    <property type="entry name" value="MATE_MepA_subfamily"/>
</dbReference>
<dbReference type="GO" id="GO:0005886">
    <property type="term" value="C:plasma membrane"/>
    <property type="evidence" value="ECO:0007669"/>
    <property type="project" value="UniProtKB-SubCell"/>
</dbReference>
<name>A0A9D2C0W3_9FIRM</name>
<dbReference type="NCBIfam" id="TIGR00797">
    <property type="entry name" value="matE"/>
    <property type="match status" value="1"/>
</dbReference>
<dbReference type="CDD" id="cd13143">
    <property type="entry name" value="MATE_MepA_like"/>
    <property type="match status" value="1"/>
</dbReference>
<reference evidence="11" key="2">
    <citation type="submission" date="2021-04" db="EMBL/GenBank/DDBJ databases">
        <authorList>
            <person name="Gilroy R."/>
        </authorList>
    </citation>
    <scope>NUCLEOTIDE SEQUENCE</scope>
    <source>
        <strain evidence="11">1282</strain>
    </source>
</reference>
<keyword evidence="8 10" id="KW-0472">Membrane</keyword>
<dbReference type="Pfam" id="PF01554">
    <property type="entry name" value="MatE"/>
    <property type="match status" value="2"/>
</dbReference>
<feature type="transmembrane region" description="Helical" evidence="10">
    <location>
        <begin position="244"/>
        <end position="260"/>
    </location>
</feature>
<feature type="transmembrane region" description="Helical" evidence="10">
    <location>
        <begin position="204"/>
        <end position="224"/>
    </location>
</feature>
<protein>
    <recommendedName>
        <fullName evidence="3">Multidrug export protein MepA</fullName>
    </recommendedName>
</protein>
<feature type="transmembrane region" description="Helical" evidence="10">
    <location>
        <begin position="397"/>
        <end position="421"/>
    </location>
</feature>
<feature type="transmembrane region" description="Helical" evidence="10">
    <location>
        <begin position="103"/>
        <end position="126"/>
    </location>
</feature>
<dbReference type="Proteomes" id="UP000823915">
    <property type="component" value="Unassembled WGS sequence"/>
</dbReference>
<feature type="transmembrane region" description="Helical" evidence="10">
    <location>
        <begin position="20"/>
        <end position="43"/>
    </location>
</feature>
<dbReference type="InterPro" id="IPR002528">
    <property type="entry name" value="MATE_fam"/>
</dbReference>
<accession>A0A9D2C0W3</accession>
<evidence type="ECO:0000256" key="9">
    <source>
        <dbReference type="ARBA" id="ARBA00023251"/>
    </source>
</evidence>
<dbReference type="PANTHER" id="PTHR43823">
    <property type="entry name" value="SPORULATION PROTEIN YKVU"/>
    <property type="match status" value="1"/>
</dbReference>
<gene>
    <name evidence="11" type="ORF">H9838_05905</name>
</gene>
<feature type="transmembrane region" description="Helical" evidence="10">
    <location>
        <begin position="146"/>
        <end position="166"/>
    </location>
</feature>
<dbReference type="GO" id="GO:0046677">
    <property type="term" value="P:response to antibiotic"/>
    <property type="evidence" value="ECO:0007669"/>
    <property type="project" value="UniProtKB-KW"/>
</dbReference>
<organism evidence="11 12">
    <name type="scientific">Candidatus Acutalibacter pullistercoris</name>
    <dbReference type="NCBI Taxonomy" id="2838418"/>
    <lineage>
        <taxon>Bacteria</taxon>
        <taxon>Bacillati</taxon>
        <taxon>Bacillota</taxon>
        <taxon>Clostridia</taxon>
        <taxon>Eubacteriales</taxon>
        <taxon>Acutalibacteraceae</taxon>
        <taxon>Acutalibacter</taxon>
    </lineage>
</organism>
<evidence type="ECO:0000256" key="1">
    <source>
        <dbReference type="ARBA" id="ARBA00004651"/>
    </source>
</evidence>
<dbReference type="PANTHER" id="PTHR43823:SF3">
    <property type="entry name" value="MULTIDRUG EXPORT PROTEIN MEPA"/>
    <property type="match status" value="1"/>
</dbReference>
<comment type="similarity">
    <text evidence="2">Belongs to the multi antimicrobial extrusion (MATE) (TC 2.A.66.1) family. MepA subfamily.</text>
</comment>
<feature type="transmembrane region" description="Helical" evidence="10">
    <location>
        <begin position="55"/>
        <end position="82"/>
    </location>
</feature>
<evidence type="ECO:0000313" key="11">
    <source>
        <dbReference type="EMBL" id="HIY26694.1"/>
    </source>
</evidence>